<name>A0A8R7TGA0_TRIUA</name>
<proteinExistence type="predicted"/>
<reference evidence="1" key="2">
    <citation type="submission" date="2018-03" db="EMBL/GenBank/DDBJ databases">
        <title>The Triticum urartu genome reveals the dynamic nature of wheat genome evolution.</title>
        <authorList>
            <person name="Ling H."/>
            <person name="Ma B."/>
            <person name="Shi X."/>
            <person name="Liu H."/>
            <person name="Dong L."/>
            <person name="Sun H."/>
            <person name="Cao Y."/>
            <person name="Gao Q."/>
            <person name="Zheng S."/>
            <person name="Li Y."/>
            <person name="Yu Y."/>
            <person name="Du H."/>
            <person name="Qi M."/>
            <person name="Li Y."/>
            <person name="Yu H."/>
            <person name="Cui Y."/>
            <person name="Wang N."/>
            <person name="Chen C."/>
            <person name="Wu H."/>
            <person name="Zhao Y."/>
            <person name="Zhang J."/>
            <person name="Li Y."/>
            <person name="Zhou W."/>
            <person name="Zhang B."/>
            <person name="Hu W."/>
            <person name="Eijk M."/>
            <person name="Tang J."/>
            <person name="Witsenboer H."/>
            <person name="Zhao S."/>
            <person name="Li Z."/>
            <person name="Zhang A."/>
            <person name="Wang D."/>
            <person name="Liang C."/>
        </authorList>
    </citation>
    <scope>NUCLEOTIDE SEQUENCE [LARGE SCALE GENOMIC DNA]</scope>
    <source>
        <strain evidence="1">cv. G1812</strain>
    </source>
</reference>
<organism evidence="1 2">
    <name type="scientific">Triticum urartu</name>
    <name type="common">Red wild einkorn</name>
    <name type="synonym">Crithodium urartu</name>
    <dbReference type="NCBI Taxonomy" id="4572"/>
    <lineage>
        <taxon>Eukaryota</taxon>
        <taxon>Viridiplantae</taxon>
        <taxon>Streptophyta</taxon>
        <taxon>Embryophyta</taxon>
        <taxon>Tracheophyta</taxon>
        <taxon>Spermatophyta</taxon>
        <taxon>Magnoliopsida</taxon>
        <taxon>Liliopsida</taxon>
        <taxon>Poales</taxon>
        <taxon>Poaceae</taxon>
        <taxon>BOP clade</taxon>
        <taxon>Pooideae</taxon>
        <taxon>Triticodae</taxon>
        <taxon>Triticeae</taxon>
        <taxon>Triticinae</taxon>
        <taxon>Triticum</taxon>
    </lineage>
</organism>
<reference evidence="1" key="3">
    <citation type="submission" date="2022-06" db="UniProtKB">
        <authorList>
            <consortium name="EnsemblPlants"/>
        </authorList>
    </citation>
    <scope>IDENTIFICATION</scope>
</reference>
<sequence length="124" mass="14221">MYSSLPCNSIGWTRAYPTVMTEKFSSEQSGICSIYIRGNTTATIFRARPQRKHIALARIATLHKILKLERNRSDAHNTAMQHIKSSINTLWSFFRSSECQYSGEECTLVGFDIFFRIIFGHARP</sequence>
<dbReference type="EnsemblPlants" id="TuG1812G0200002364.01.T02">
    <property type="protein sequence ID" value="TuG1812G0200002364.01.T02"/>
    <property type="gene ID" value="TuG1812G0200002364.01"/>
</dbReference>
<dbReference type="EnsemblPlants" id="TuG1812G0200002363.01.T02">
    <property type="protein sequence ID" value="TuG1812G0200002363.01.T02"/>
    <property type="gene ID" value="TuG1812G0200002363.01"/>
</dbReference>
<accession>A0A8R7TGA0</accession>
<evidence type="ECO:0000313" key="1">
    <source>
        <dbReference type="EnsemblPlants" id="TuG1812G0200002364.01.T02"/>
    </source>
</evidence>
<evidence type="ECO:0000313" key="2">
    <source>
        <dbReference type="Proteomes" id="UP000015106"/>
    </source>
</evidence>
<keyword evidence="2" id="KW-1185">Reference proteome</keyword>
<protein>
    <submittedName>
        <fullName evidence="1">Uncharacterized protein</fullName>
    </submittedName>
</protein>
<reference evidence="2" key="1">
    <citation type="journal article" date="2013" name="Nature">
        <title>Draft genome of the wheat A-genome progenitor Triticum urartu.</title>
        <authorList>
            <person name="Ling H.Q."/>
            <person name="Zhao S."/>
            <person name="Liu D."/>
            <person name="Wang J."/>
            <person name="Sun H."/>
            <person name="Zhang C."/>
            <person name="Fan H."/>
            <person name="Li D."/>
            <person name="Dong L."/>
            <person name="Tao Y."/>
            <person name="Gao C."/>
            <person name="Wu H."/>
            <person name="Li Y."/>
            <person name="Cui Y."/>
            <person name="Guo X."/>
            <person name="Zheng S."/>
            <person name="Wang B."/>
            <person name="Yu K."/>
            <person name="Liang Q."/>
            <person name="Yang W."/>
            <person name="Lou X."/>
            <person name="Chen J."/>
            <person name="Feng M."/>
            <person name="Jian J."/>
            <person name="Zhang X."/>
            <person name="Luo G."/>
            <person name="Jiang Y."/>
            <person name="Liu J."/>
            <person name="Wang Z."/>
            <person name="Sha Y."/>
            <person name="Zhang B."/>
            <person name="Wu H."/>
            <person name="Tang D."/>
            <person name="Shen Q."/>
            <person name="Xue P."/>
            <person name="Zou S."/>
            <person name="Wang X."/>
            <person name="Liu X."/>
            <person name="Wang F."/>
            <person name="Yang Y."/>
            <person name="An X."/>
            <person name="Dong Z."/>
            <person name="Zhang K."/>
            <person name="Zhang X."/>
            <person name="Luo M.C."/>
            <person name="Dvorak J."/>
            <person name="Tong Y."/>
            <person name="Wang J."/>
            <person name="Yang H."/>
            <person name="Li Z."/>
            <person name="Wang D."/>
            <person name="Zhang A."/>
            <person name="Wang J."/>
        </authorList>
    </citation>
    <scope>NUCLEOTIDE SEQUENCE</scope>
    <source>
        <strain evidence="2">cv. G1812</strain>
    </source>
</reference>
<dbReference type="Gramene" id="TuG1812G0200002364.01.T02">
    <property type="protein sequence ID" value="TuG1812G0200002364.01.T02"/>
    <property type="gene ID" value="TuG1812G0200002364.01"/>
</dbReference>
<dbReference type="Proteomes" id="UP000015106">
    <property type="component" value="Chromosome 2"/>
</dbReference>
<dbReference type="AlphaFoldDB" id="A0A8R7TGA0"/>
<dbReference type="Gramene" id="TuG1812G0200002363.01.T02">
    <property type="protein sequence ID" value="TuG1812G0200002363.01.T02"/>
    <property type="gene ID" value="TuG1812G0200002363.01"/>
</dbReference>